<dbReference type="InterPro" id="IPR007712">
    <property type="entry name" value="RelE/ParE_toxin"/>
</dbReference>
<proteinExistence type="predicted"/>
<sequence>MRDIWSDIAVHNEAAADRLIQRLLDQFALIAEHPKMGAARPEISARARLIVEGRYVAIYEPTDYGAEIVVIVHGMRDPSSWLD</sequence>
<gene>
    <name evidence="2" type="ORF">GGQ67_004391</name>
</gene>
<dbReference type="InterPro" id="IPR035093">
    <property type="entry name" value="RelE/ParE_toxin_dom_sf"/>
</dbReference>
<dbReference type="Gene3D" id="3.30.2310.20">
    <property type="entry name" value="RelE-like"/>
    <property type="match status" value="1"/>
</dbReference>
<dbReference type="Proteomes" id="UP000582090">
    <property type="component" value="Unassembled WGS sequence"/>
</dbReference>
<comment type="caution">
    <text evidence="2">The sequence shown here is derived from an EMBL/GenBank/DDBJ whole genome shotgun (WGS) entry which is preliminary data.</text>
</comment>
<keyword evidence="3" id="KW-1185">Reference proteome</keyword>
<name>A0A7W6GEI3_9HYPH</name>
<protein>
    <submittedName>
        <fullName evidence="2">Plasmid stabilization system protein ParE</fullName>
    </submittedName>
</protein>
<reference evidence="2 3" key="1">
    <citation type="submission" date="2020-08" db="EMBL/GenBank/DDBJ databases">
        <title>Genomic Encyclopedia of Type Strains, Phase IV (KMG-IV): sequencing the most valuable type-strain genomes for metagenomic binning, comparative biology and taxonomic classification.</title>
        <authorList>
            <person name="Goeker M."/>
        </authorList>
    </citation>
    <scope>NUCLEOTIDE SEQUENCE [LARGE SCALE GENOMIC DNA]</scope>
    <source>
        <strain evidence="2 3">DSM 26575</strain>
    </source>
</reference>
<evidence type="ECO:0000256" key="1">
    <source>
        <dbReference type="ARBA" id="ARBA00022649"/>
    </source>
</evidence>
<evidence type="ECO:0000313" key="3">
    <source>
        <dbReference type="Proteomes" id="UP000582090"/>
    </source>
</evidence>
<organism evidence="2 3">
    <name type="scientific">Rhizobium metallidurans</name>
    <dbReference type="NCBI Taxonomy" id="1265931"/>
    <lineage>
        <taxon>Bacteria</taxon>
        <taxon>Pseudomonadati</taxon>
        <taxon>Pseudomonadota</taxon>
        <taxon>Alphaproteobacteria</taxon>
        <taxon>Hyphomicrobiales</taxon>
        <taxon>Rhizobiaceae</taxon>
        <taxon>Rhizobium/Agrobacterium group</taxon>
        <taxon>Rhizobium</taxon>
    </lineage>
</organism>
<dbReference type="AlphaFoldDB" id="A0A7W6GEI3"/>
<dbReference type="Pfam" id="PF05016">
    <property type="entry name" value="ParE_toxin"/>
    <property type="match status" value="1"/>
</dbReference>
<evidence type="ECO:0000313" key="2">
    <source>
        <dbReference type="EMBL" id="MBB3966701.1"/>
    </source>
</evidence>
<dbReference type="EMBL" id="JACIDW010000020">
    <property type="protein sequence ID" value="MBB3966701.1"/>
    <property type="molecule type" value="Genomic_DNA"/>
</dbReference>
<keyword evidence="1" id="KW-1277">Toxin-antitoxin system</keyword>
<accession>A0A7W6GEI3</accession>